<evidence type="ECO:0000256" key="4">
    <source>
        <dbReference type="ARBA" id="ARBA00022692"/>
    </source>
</evidence>
<evidence type="ECO:0000256" key="2">
    <source>
        <dbReference type="ARBA" id="ARBA00010581"/>
    </source>
</evidence>
<dbReference type="InterPro" id="IPR000298">
    <property type="entry name" value="Cyt_c_oxidase-like_su3"/>
</dbReference>
<evidence type="ECO:0000256" key="6">
    <source>
        <dbReference type="ARBA" id="ARBA00023136"/>
    </source>
</evidence>
<evidence type="ECO:0000256" key="5">
    <source>
        <dbReference type="ARBA" id="ARBA00022989"/>
    </source>
</evidence>
<dbReference type="PANTHER" id="PTHR11403:SF2">
    <property type="entry name" value="CYTOCHROME BO(3) UBIQUINOL OXIDASE SUBUNIT 3"/>
    <property type="match status" value="1"/>
</dbReference>
<keyword evidence="6 8" id="KW-0472">Membrane</keyword>
<keyword evidence="3" id="KW-1003">Cell membrane</keyword>
<dbReference type="KEGG" id="bsed:DN745_12700"/>
<dbReference type="InterPro" id="IPR035973">
    <property type="entry name" value="Cyt_c_oxidase_su3-like_sf"/>
</dbReference>
<evidence type="ECO:0000259" key="9">
    <source>
        <dbReference type="PROSITE" id="PS50253"/>
    </source>
</evidence>
<dbReference type="GO" id="GO:0005886">
    <property type="term" value="C:plasma membrane"/>
    <property type="evidence" value="ECO:0007669"/>
    <property type="project" value="UniProtKB-SubCell"/>
</dbReference>
<feature type="transmembrane region" description="Helical" evidence="8">
    <location>
        <begin position="106"/>
        <end position="124"/>
    </location>
</feature>
<evidence type="ECO:0000313" key="11">
    <source>
        <dbReference type="Proteomes" id="UP000249799"/>
    </source>
</evidence>
<feature type="transmembrane region" description="Helical" evidence="8">
    <location>
        <begin position="190"/>
        <end position="214"/>
    </location>
</feature>
<feature type="transmembrane region" description="Helical" evidence="8">
    <location>
        <begin position="153"/>
        <end position="178"/>
    </location>
</feature>
<evidence type="ECO:0000256" key="1">
    <source>
        <dbReference type="ARBA" id="ARBA00004651"/>
    </source>
</evidence>
<gene>
    <name evidence="10" type="ORF">DN745_12700</name>
</gene>
<dbReference type="PANTHER" id="PTHR11403">
    <property type="entry name" value="CYTOCHROME C OXIDASE SUBUNIT III"/>
    <property type="match status" value="1"/>
</dbReference>
<evidence type="ECO:0000313" key="10">
    <source>
        <dbReference type="EMBL" id="AWV90145.1"/>
    </source>
</evidence>
<feature type="transmembrane region" description="Helical" evidence="8">
    <location>
        <begin position="72"/>
        <end position="94"/>
    </location>
</feature>
<accession>A0A2Z4FMU0</accession>
<keyword evidence="11" id="KW-1185">Reference proteome</keyword>
<evidence type="ECO:0000256" key="3">
    <source>
        <dbReference type="ARBA" id="ARBA00022475"/>
    </source>
</evidence>
<proteinExistence type="inferred from homology"/>
<keyword evidence="5 8" id="KW-1133">Transmembrane helix</keyword>
<organism evidence="10 11">
    <name type="scientific">Bradymonas sediminis</name>
    <dbReference type="NCBI Taxonomy" id="1548548"/>
    <lineage>
        <taxon>Bacteria</taxon>
        <taxon>Deltaproteobacteria</taxon>
        <taxon>Bradymonadales</taxon>
        <taxon>Bradymonadaceae</taxon>
        <taxon>Bradymonas</taxon>
    </lineage>
</organism>
<sequence>MNMATQQVAESVSDVDVSGESLGITNGKIGLWTFLLMDAMTFAGFLAGYARLRWTPDSNWPNPFETFGVTGIQLTAFNTFVLICSSVSMVHVLSETIRGDLERARKWMVVTIVGGLIFLGIQGFEWTHLILEKWPYLVGGGAVDYNLNFAGTFLSLTGFHGAHVAIGVMYNIIIYLGLRRGKITQENSSLIELAGLYWHFVDLVWILVFTFVYLI</sequence>
<dbReference type="Proteomes" id="UP000249799">
    <property type="component" value="Chromosome"/>
</dbReference>
<dbReference type="EMBL" id="CP030032">
    <property type="protein sequence ID" value="AWV90145.1"/>
    <property type="molecule type" value="Genomic_DNA"/>
</dbReference>
<evidence type="ECO:0000256" key="7">
    <source>
        <dbReference type="RuleBase" id="RU003376"/>
    </source>
</evidence>
<dbReference type="InterPro" id="IPR013833">
    <property type="entry name" value="Cyt_c_oxidase_su3_a-hlx"/>
</dbReference>
<dbReference type="InterPro" id="IPR024791">
    <property type="entry name" value="Cyt_c/ubiquinol_Oxase_su3"/>
</dbReference>
<dbReference type="AlphaFoldDB" id="A0A2Z4FMU0"/>
<dbReference type="GO" id="GO:0019646">
    <property type="term" value="P:aerobic electron transport chain"/>
    <property type="evidence" value="ECO:0007669"/>
    <property type="project" value="InterPro"/>
</dbReference>
<dbReference type="GO" id="GO:0004129">
    <property type="term" value="F:cytochrome-c oxidase activity"/>
    <property type="evidence" value="ECO:0007669"/>
    <property type="project" value="InterPro"/>
</dbReference>
<keyword evidence="4 7" id="KW-0812">Transmembrane</keyword>
<name>A0A2Z4FMU0_9DELT</name>
<comment type="subcellular location">
    <subcellularLocation>
        <location evidence="1 7">Cell membrane</location>
        <topology evidence="1 7">Multi-pass membrane protein</topology>
    </subcellularLocation>
</comment>
<dbReference type="PROSITE" id="PS50253">
    <property type="entry name" value="COX3"/>
    <property type="match status" value="1"/>
</dbReference>
<dbReference type="Gene3D" id="1.20.120.80">
    <property type="entry name" value="Cytochrome c oxidase, subunit III, four-helix bundle"/>
    <property type="match status" value="1"/>
</dbReference>
<dbReference type="Pfam" id="PF00510">
    <property type="entry name" value="COX3"/>
    <property type="match status" value="1"/>
</dbReference>
<feature type="transmembrane region" description="Helical" evidence="8">
    <location>
        <begin position="29"/>
        <end position="52"/>
    </location>
</feature>
<reference evidence="10 11" key="1">
    <citation type="submission" date="2018-06" db="EMBL/GenBank/DDBJ databases">
        <title>Lujinxingia sediminis gen. nov. sp. nov., a new facultative anaerobic member of the class Deltaproteobacteria, and proposal of Lujinxingaceae fam. nov.</title>
        <authorList>
            <person name="Guo L.-Y."/>
            <person name="Li C.-M."/>
            <person name="Wang S."/>
            <person name="Du Z.-J."/>
        </authorList>
    </citation>
    <scope>NUCLEOTIDE SEQUENCE [LARGE SCALE GENOMIC DNA]</scope>
    <source>
        <strain evidence="10 11">FA350</strain>
    </source>
</reference>
<protein>
    <submittedName>
        <fullName evidence="10">Bb3-type cytochrome oxidase subunit IV</fullName>
    </submittedName>
</protein>
<dbReference type="SUPFAM" id="SSF81452">
    <property type="entry name" value="Cytochrome c oxidase subunit III-like"/>
    <property type="match status" value="1"/>
</dbReference>
<comment type="similarity">
    <text evidence="2 7">Belongs to the cytochrome c oxidase subunit 3 family.</text>
</comment>
<feature type="domain" description="Heme-copper oxidase subunit III family profile" evidence="9">
    <location>
        <begin position="28"/>
        <end position="215"/>
    </location>
</feature>
<evidence type="ECO:0000256" key="8">
    <source>
        <dbReference type="SAM" id="Phobius"/>
    </source>
</evidence>
<dbReference type="OrthoDB" id="9810850at2"/>